<proteinExistence type="predicted"/>
<sequence length="932" mass="104231">MSCGHPEDPAMLQPGETLEDFVCRYMSQFQYEETRHLEPTSSDFSNLENAFHQIKDIIKRDTTGLRLDCYIHILSLAYKIHSSIYRLRQYKRDPIHKNETFHDYVIQIKISLDELLRDSYEDEKRKLEVTFGLVEVVAELLIADIDVFDLNPDSSKYEEAKTIRKLIANLLTNLVFGNAKSKRKLCNYSGFIPEVTRIIEKSPGLSVFYAALIRNLSWQADNSMKISLSRIVPALSSAAIKAHSNGDSKCLLATLSALWNLGSHSMENKKAMCETHNFLSLIISLLDCAPAHTTMVENASGILKYACAYIITKRDLLQQLHHAKLIRQLLNLLNSSSFTIVINALNSLCQLAQNDSQTQQKLMKAQPRALLEKLRNSVHDEVRNTVKELLNHLNQSTAVGYYSMPRNPQQQTMMYYSTTSESAYSSGGSTLLPIRGGFPQYPPVVHPVNPFVPFSPQHYQHHPQPQQQQNTLPKSMRIFKPEQRGPPTVHLQQENSNFLRDIQLEAGMDIPESLLATRSGSVQSLTDEIGTDSSWRSTDNTDAPNSADLSPVSESEIPDSPTEFAMKQVAISARKYGSRKESSNRGSFNNEDDEEEDIYGIKMHENDKSRDELSQAIVNALPLPKQSTPHLSLQSTPRLPKPNHAIPQQLFTEEFSLPNDDEEIDFDDSINDEPVPPPSSIPSSTTSTATSTTIPIPKNEMSSTVTNMKDFMEIPQKPLQPSHHHPLQVKMMIINNENPEEMPPSRDNVIDEMKSSSLLQSPSTREKLRDASSLFKHNNVNDHEDADEDDGELSEDSFCCSSEDIVALEDLTAVPDDVDQAFQAEKVIIDCGSLSKGLRQSSKLPRSSTATVTSADKSTNVKIGLLSAATIKRLSKSRNPLPMIQSKTSSNKSKSARVSPFNYKEPTSLPPPPSTDKSQNSSKSHKLLVTTV</sequence>
<dbReference type="WBParaSite" id="PS1159_v2.g162.t1">
    <property type="protein sequence ID" value="PS1159_v2.g162.t1"/>
    <property type="gene ID" value="PS1159_v2.g162"/>
</dbReference>
<evidence type="ECO:0000313" key="1">
    <source>
        <dbReference type="Proteomes" id="UP000887580"/>
    </source>
</evidence>
<organism evidence="1 2">
    <name type="scientific">Panagrolaimus sp. PS1159</name>
    <dbReference type="NCBI Taxonomy" id="55785"/>
    <lineage>
        <taxon>Eukaryota</taxon>
        <taxon>Metazoa</taxon>
        <taxon>Ecdysozoa</taxon>
        <taxon>Nematoda</taxon>
        <taxon>Chromadorea</taxon>
        <taxon>Rhabditida</taxon>
        <taxon>Tylenchina</taxon>
        <taxon>Panagrolaimomorpha</taxon>
        <taxon>Panagrolaimoidea</taxon>
        <taxon>Panagrolaimidae</taxon>
        <taxon>Panagrolaimus</taxon>
    </lineage>
</organism>
<accession>A0AC35FD15</accession>
<evidence type="ECO:0000313" key="2">
    <source>
        <dbReference type="WBParaSite" id="PS1159_v2.g162.t1"/>
    </source>
</evidence>
<reference evidence="2" key="1">
    <citation type="submission" date="2022-11" db="UniProtKB">
        <authorList>
            <consortium name="WormBaseParasite"/>
        </authorList>
    </citation>
    <scope>IDENTIFICATION</scope>
</reference>
<name>A0AC35FD15_9BILA</name>
<dbReference type="Proteomes" id="UP000887580">
    <property type="component" value="Unplaced"/>
</dbReference>
<protein>
    <submittedName>
        <fullName evidence="2">Uncharacterized protein</fullName>
    </submittedName>
</protein>